<reference evidence="1 2" key="1">
    <citation type="submission" date="2015-09" db="EMBL/GenBank/DDBJ databases">
        <authorList>
            <person name="Jackson K.R."/>
            <person name="Lunt B.L."/>
            <person name="Fisher J.N.B."/>
            <person name="Gardner A.V."/>
            <person name="Bailey M.E."/>
            <person name="Deus L.M."/>
            <person name="Earl A.S."/>
            <person name="Gibby P.D."/>
            <person name="Hartmann K.A."/>
            <person name="Liu J.E."/>
            <person name="Manci A.M."/>
            <person name="Nielsen D.A."/>
            <person name="Solomon M.B."/>
            <person name="Breakwell D.P."/>
            <person name="Burnett S.H."/>
            <person name="Grose J.H."/>
        </authorList>
    </citation>
    <scope>NUCLEOTIDE SEQUENCE [LARGE SCALE GENOMIC DNA]</scope>
    <source>
        <strain evidence="1 2">16</strain>
    </source>
</reference>
<dbReference type="Proteomes" id="UP000048984">
    <property type="component" value="Unassembled WGS sequence"/>
</dbReference>
<proteinExistence type="predicted"/>
<comment type="caution">
    <text evidence="1">The sequence shown here is derived from an EMBL/GenBank/DDBJ whole genome shotgun (WGS) entry which is preliminary data.</text>
</comment>
<organism evidence="1 2">
    <name type="scientific">Prosthecodimorpha hirschii</name>
    <dbReference type="NCBI Taxonomy" id="665126"/>
    <lineage>
        <taxon>Bacteria</taxon>
        <taxon>Pseudomonadati</taxon>
        <taxon>Pseudomonadota</taxon>
        <taxon>Alphaproteobacteria</taxon>
        <taxon>Hyphomicrobiales</taxon>
        <taxon>Ancalomicrobiaceae</taxon>
        <taxon>Prosthecodimorpha</taxon>
    </lineage>
</organism>
<dbReference type="AlphaFoldDB" id="A0A0P6VW65"/>
<dbReference type="STRING" id="665126.ABB55_27655"/>
<dbReference type="EMBL" id="LJYW01000001">
    <property type="protein sequence ID" value="KPL55544.1"/>
    <property type="molecule type" value="Genomic_DNA"/>
</dbReference>
<gene>
    <name evidence="1" type="ORF">ABB55_27655</name>
</gene>
<dbReference type="RefSeq" id="WP_054361712.1">
    <property type="nucleotide sequence ID" value="NZ_LJYW01000001.1"/>
</dbReference>
<name>A0A0P6VW65_9HYPH</name>
<reference evidence="1 2" key="2">
    <citation type="submission" date="2015-10" db="EMBL/GenBank/DDBJ databases">
        <title>Draft Genome Sequence of Prosthecomicrobium hirschii ATCC 27832.</title>
        <authorList>
            <person name="Daniel J."/>
            <person name="Givan S.A."/>
            <person name="Brun Y.V."/>
            <person name="Brown P.J."/>
        </authorList>
    </citation>
    <scope>NUCLEOTIDE SEQUENCE [LARGE SCALE GENOMIC DNA]</scope>
    <source>
        <strain evidence="1 2">16</strain>
    </source>
</reference>
<protein>
    <submittedName>
        <fullName evidence="1">Uncharacterized protein</fullName>
    </submittedName>
</protein>
<sequence length="123" mass="12179">MSETGTVFVADALAAEAAAHVAALDAAPADAGADPAAGDAALLAGILEEARRETVAMLGRTAPTTLAIARMVGPGYPLGDAVAAIREADQMAFAGARPQAVDLLSEAIAALAVASVVIREGRE</sequence>
<evidence type="ECO:0000313" key="1">
    <source>
        <dbReference type="EMBL" id="KPL55544.1"/>
    </source>
</evidence>
<evidence type="ECO:0000313" key="2">
    <source>
        <dbReference type="Proteomes" id="UP000048984"/>
    </source>
</evidence>
<keyword evidence="2" id="KW-1185">Reference proteome</keyword>
<accession>A0A0P6VW65</accession>